<accession>A0ABV0VAJ0</accession>
<keyword evidence="2" id="KW-1185">Reference proteome</keyword>
<gene>
    <name evidence="1" type="ORF">ILYODFUR_000371</name>
</gene>
<organism evidence="1 2">
    <name type="scientific">Ilyodon furcidens</name>
    <name type="common">goldbreast splitfin</name>
    <dbReference type="NCBI Taxonomy" id="33524"/>
    <lineage>
        <taxon>Eukaryota</taxon>
        <taxon>Metazoa</taxon>
        <taxon>Chordata</taxon>
        <taxon>Craniata</taxon>
        <taxon>Vertebrata</taxon>
        <taxon>Euteleostomi</taxon>
        <taxon>Actinopterygii</taxon>
        <taxon>Neopterygii</taxon>
        <taxon>Teleostei</taxon>
        <taxon>Neoteleostei</taxon>
        <taxon>Acanthomorphata</taxon>
        <taxon>Ovalentaria</taxon>
        <taxon>Atherinomorphae</taxon>
        <taxon>Cyprinodontiformes</taxon>
        <taxon>Goodeidae</taxon>
        <taxon>Ilyodon</taxon>
    </lineage>
</organism>
<protein>
    <submittedName>
        <fullName evidence="1">Uncharacterized protein</fullName>
    </submittedName>
</protein>
<evidence type="ECO:0000313" key="1">
    <source>
        <dbReference type="EMBL" id="MEQ2254109.1"/>
    </source>
</evidence>
<proteinExistence type="predicted"/>
<name>A0ABV0VAJ0_9TELE</name>
<dbReference type="EMBL" id="JAHRIQ010104283">
    <property type="protein sequence ID" value="MEQ2254109.1"/>
    <property type="molecule type" value="Genomic_DNA"/>
</dbReference>
<evidence type="ECO:0000313" key="2">
    <source>
        <dbReference type="Proteomes" id="UP001482620"/>
    </source>
</evidence>
<dbReference type="Proteomes" id="UP001482620">
    <property type="component" value="Unassembled WGS sequence"/>
</dbReference>
<sequence>MAGPAASDNMQTSRIICKWMWGDGGWVGWSGVVDGGEESQGQEKGGSWRWEGVNPSRIISQQQEEVEEAQPPAQQRGSFVRADGGLRTTGCHGEYTAEASVENGKQSDCQKEPDLDVFLLQQSIFLQVFRVLDDQCGVHRKTLQQGAQCSLMAADHQQRVVLHRWSSEGHHSELIASPPASSFLLFITRDKIIEAHRAFNG</sequence>
<reference evidence="1 2" key="1">
    <citation type="submission" date="2021-06" db="EMBL/GenBank/DDBJ databases">
        <authorList>
            <person name="Palmer J.M."/>
        </authorList>
    </citation>
    <scope>NUCLEOTIDE SEQUENCE [LARGE SCALE GENOMIC DNA]</scope>
    <source>
        <strain evidence="2">if_2019</strain>
        <tissue evidence="1">Muscle</tissue>
    </source>
</reference>
<comment type="caution">
    <text evidence="1">The sequence shown here is derived from an EMBL/GenBank/DDBJ whole genome shotgun (WGS) entry which is preliminary data.</text>
</comment>